<dbReference type="RefSeq" id="WP_123689244.1">
    <property type="nucleotide sequence ID" value="NZ_AP019700.1"/>
</dbReference>
<gene>
    <name evidence="3" type="ORF">EDC65_1697</name>
</gene>
<dbReference type="AlphaFoldDB" id="A0A3N1LXJ2"/>
<keyword evidence="4" id="KW-1185">Reference proteome</keyword>
<dbReference type="InterPro" id="IPR023393">
    <property type="entry name" value="START-like_dom_sf"/>
</dbReference>
<dbReference type="OrthoDB" id="9805228at2"/>
<comment type="similarity">
    <text evidence="1">Belongs to the AHA1 family.</text>
</comment>
<evidence type="ECO:0000313" key="3">
    <source>
        <dbReference type="EMBL" id="ROP99903.1"/>
    </source>
</evidence>
<evidence type="ECO:0000256" key="1">
    <source>
        <dbReference type="ARBA" id="ARBA00006817"/>
    </source>
</evidence>
<dbReference type="Proteomes" id="UP000278222">
    <property type="component" value="Unassembled WGS sequence"/>
</dbReference>
<accession>A0A3N1LXJ2</accession>
<dbReference type="SUPFAM" id="SSF55961">
    <property type="entry name" value="Bet v1-like"/>
    <property type="match status" value="1"/>
</dbReference>
<dbReference type="EMBL" id="RJKX01000013">
    <property type="protein sequence ID" value="ROP99903.1"/>
    <property type="molecule type" value="Genomic_DNA"/>
</dbReference>
<reference evidence="3 4" key="1">
    <citation type="submission" date="2018-11" db="EMBL/GenBank/DDBJ databases">
        <title>Genomic Encyclopedia of Type Strains, Phase IV (KMG-IV): sequencing the most valuable type-strain genomes for metagenomic binning, comparative biology and taxonomic classification.</title>
        <authorList>
            <person name="Goeker M."/>
        </authorList>
    </citation>
    <scope>NUCLEOTIDE SEQUENCE [LARGE SCALE GENOMIC DNA]</scope>
    <source>
        <strain evidence="3 4">DSM 5900</strain>
    </source>
</reference>
<name>A0A3N1LXJ2_9PROT</name>
<dbReference type="CDD" id="cd08896">
    <property type="entry name" value="SRPBCC_CalC_Aha1-like_3"/>
    <property type="match status" value="1"/>
</dbReference>
<evidence type="ECO:0000313" key="4">
    <source>
        <dbReference type="Proteomes" id="UP000278222"/>
    </source>
</evidence>
<feature type="domain" description="Activator of Hsp90 ATPase homologue 1/2-like C-terminal" evidence="2">
    <location>
        <begin position="18"/>
        <end position="154"/>
    </location>
</feature>
<dbReference type="InterPro" id="IPR013538">
    <property type="entry name" value="ASHA1/2-like_C"/>
</dbReference>
<organism evidence="3 4">
    <name type="scientific">Stella humosa</name>
    <dbReference type="NCBI Taxonomy" id="94"/>
    <lineage>
        <taxon>Bacteria</taxon>
        <taxon>Pseudomonadati</taxon>
        <taxon>Pseudomonadota</taxon>
        <taxon>Alphaproteobacteria</taxon>
        <taxon>Rhodospirillales</taxon>
        <taxon>Stellaceae</taxon>
        <taxon>Stella</taxon>
    </lineage>
</organism>
<proteinExistence type="inferred from homology"/>
<dbReference type="Gene3D" id="3.30.530.20">
    <property type="match status" value="1"/>
</dbReference>
<dbReference type="Pfam" id="PF08327">
    <property type="entry name" value="AHSA1"/>
    <property type="match status" value="1"/>
</dbReference>
<comment type="caution">
    <text evidence="3">The sequence shown here is derived from an EMBL/GenBank/DDBJ whole genome shotgun (WGS) entry which is preliminary data.</text>
</comment>
<sequence>MTRFPDPDLDLTIARIIRAPRAAIWRAWTEPAAFARWWIPAPIVCRVAAMEVTPGGALVTEMSEDGGPFVPHLSACYLAVDPLERIVFTNMLTGGWRPAERGFMTAVITLRDHPDGTEYSAVAMHRSPAERQKHEDMGFFDGWGTVTEQLACLVE</sequence>
<evidence type="ECO:0000259" key="2">
    <source>
        <dbReference type="Pfam" id="PF08327"/>
    </source>
</evidence>
<protein>
    <submittedName>
        <fullName evidence="3">Uncharacterized protein YndB with AHSA1/START domain</fullName>
    </submittedName>
</protein>